<dbReference type="AlphaFoldDB" id="A0A1D3CRN8"/>
<feature type="domain" description="Replication protein A OB" evidence="3">
    <location>
        <begin position="393"/>
        <end position="490"/>
    </location>
</feature>
<dbReference type="InterPro" id="IPR012340">
    <property type="entry name" value="NA-bd_OB-fold"/>
</dbReference>
<keyword evidence="5" id="KW-1185">Reference proteome</keyword>
<sequence>MHSPPPCFPAAATPRFLRNLSEAAFRLIAQTSGGPPPTPQHLQQLVSPPEPIMLCVLGSFTRNKTVLQVTDGELFCRIASAQPPPLQPQQQQLSHGEGDSAQAVEARMSLAANQLRGKLLLFEKLNLALTPKGKSVILARSFRPLDGDFSYLVPQLLSSCTEVGGCSRGVSAAVDAQRVAYQQMPQQQLPQAASDGYGPLRGSSHGTVQRALPYGQPPSCGVRLPGEAFIPIKDLSVYLTRWAIRGRVDAKASFFGAAAERFYAQLEEGKVYSFKGGHVKPKNERFNKTPHPYELTFDEKAIITEAEEAADIPVISCPSLQLPFMQLPSLQPPSLQLPFLQLPFLQPPSLQLPSLQLPSLQLPFLQLPFSAAALLCSCPSLQFFLMVTPLTPIKALEATEVGSVVSIVGVLYDFKDVQTITLRATGQQKEKRDIHLVDDGGVSVCLTLWGSRVHCLTPEQFAAKPIVLIRNAKVGEWGGKKLEWQSSTRLDTAVDLPDAKRLALWWSQAGSSCASFAALGGGVGGPGRNEPLKTLEKISQEAAQADPAQLAEKGLFFSTVATIERVADDRFSWPSCNKQSPEPVQTYLLNLTLADATGSLRASLIGERAEGLMAPLKAGQLVAMQLQQTLDSAGRSFHDVFTDVNLTECLLKLRAASETYLDESRIKFRVISLEPLQPRLRELTTGNISIVEHMLHALKL</sequence>
<dbReference type="CDD" id="cd04474">
    <property type="entry name" value="RPA1_DBD_A"/>
    <property type="match status" value="1"/>
</dbReference>
<dbReference type="VEuPathDB" id="ToxoDB:LOC113146631"/>
<evidence type="ECO:0000313" key="5">
    <source>
        <dbReference type="Proteomes" id="UP000095192"/>
    </source>
</evidence>
<dbReference type="InParanoid" id="A0A1D3CRN8"/>
<evidence type="ECO:0000313" key="4">
    <source>
        <dbReference type="EMBL" id="OEH73864.1"/>
    </source>
</evidence>
<dbReference type="Gene3D" id="2.40.50.140">
    <property type="entry name" value="Nucleic acid-binding proteins"/>
    <property type="match status" value="3"/>
</dbReference>
<proteinExistence type="predicted"/>
<keyword evidence="1 4" id="KW-0238">DNA-binding</keyword>
<dbReference type="EMBL" id="JROU02002221">
    <property type="protein sequence ID" value="OEH73864.1"/>
    <property type="molecule type" value="Genomic_DNA"/>
</dbReference>
<dbReference type="Pfam" id="PF08646">
    <property type="entry name" value="Rep_fac-A_C"/>
    <property type="match status" value="1"/>
</dbReference>
<gene>
    <name evidence="4" type="ORF">cyc_05217</name>
</gene>
<reference evidence="4 5" key="1">
    <citation type="journal article" date="2016" name="BMC Genomics">
        <title>Comparative genomics reveals Cyclospora cayetanensis possesses coccidia-like metabolism and invasion components but unique surface antigens.</title>
        <authorList>
            <person name="Liu S."/>
            <person name="Wang L."/>
            <person name="Zheng H."/>
            <person name="Xu Z."/>
            <person name="Roellig D.M."/>
            <person name="Li N."/>
            <person name="Frace M.A."/>
            <person name="Tang K."/>
            <person name="Arrowood M.J."/>
            <person name="Moss D.M."/>
            <person name="Zhang L."/>
            <person name="Feng Y."/>
            <person name="Xiao L."/>
        </authorList>
    </citation>
    <scope>NUCLEOTIDE SEQUENCE [LARGE SCALE GENOMIC DNA]</scope>
    <source>
        <strain evidence="4 5">CHN_HEN01</strain>
    </source>
</reference>
<dbReference type="VEuPathDB" id="ToxoDB:LOC34621613"/>
<evidence type="ECO:0000259" key="2">
    <source>
        <dbReference type="Pfam" id="PF08646"/>
    </source>
</evidence>
<dbReference type="Proteomes" id="UP000095192">
    <property type="component" value="Unassembled WGS sequence"/>
</dbReference>
<dbReference type="GO" id="GO:0003677">
    <property type="term" value="F:DNA binding"/>
    <property type="evidence" value="ECO:0007669"/>
    <property type="project" value="UniProtKB-KW"/>
</dbReference>
<dbReference type="CDD" id="cd04475">
    <property type="entry name" value="RPA1_DBD_B"/>
    <property type="match status" value="1"/>
</dbReference>
<dbReference type="PANTHER" id="PTHR47165:SF4">
    <property type="entry name" value="OS03G0429900 PROTEIN"/>
    <property type="match status" value="1"/>
</dbReference>
<dbReference type="VEuPathDB" id="ToxoDB:cyc_05217"/>
<evidence type="ECO:0000256" key="1">
    <source>
        <dbReference type="ARBA" id="ARBA00023125"/>
    </source>
</evidence>
<feature type="domain" description="Replication factor A C-terminal" evidence="2">
    <location>
        <begin position="567"/>
        <end position="677"/>
    </location>
</feature>
<dbReference type="Pfam" id="PF16900">
    <property type="entry name" value="REPA_OB_2"/>
    <property type="match status" value="1"/>
</dbReference>
<dbReference type="InterPro" id="IPR013955">
    <property type="entry name" value="Rep_factor-A_C"/>
</dbReference>
<organism evidence="4 5">
    <name type="scientific">Cyclospora cayetanensis</name>
    <dbReference type="NCBI Taxonomy" id="88456"/>
    <lineage>
        <taxon>Eukaryota</taxon>
        <taxon>Sar</taxon>
        <taxon>Alveolata</taxon>
        <taxon>Apicomplexa</taxon>
        <taxon>Conoidasida</taxon>
        <taxon>Coccidia</taxon>
        <taxon>Eucoccidiorida</taxon>
        <taxon>Eimeriorina</taxon>
        <taxon>Eimeriidae</taxon>
        <taxon>Cyclospora</taxon>
    </lineage>
</organism>
<dbReference type="PANTHER" id="PTHR47165">
    <property type="entry name" value="OS03G0429900 PROTEIN"/>
    <property type="match status" value="1"/>
</dbReference>
<comment type="caution">
    <text evidence="4">The sequence shown here is derived from an EMBL/GenBank/DDBJ whole genome shotgun (WGS) entry which is preliminary data.</text>
</comment>
<evidence type="ECO:0000259" key="3">
    <source>
        <dbReference type="Pfam" id="PF16900"/>
    </source>
</evidence>
<dbReference type="SUPFAM" id="SSF50249">
    <property type="entry name" value="Nucleic acid-binding proteins"/>
    <property type="match status" value="3"/>
</dbReference>
<protein>
    <submittedName>
        <fullName evidence="4">Replication protein a 70kda DNA-binding related protein</fullName>
    </submittedName>
</protein>
<dbReference type="InterPro" id="IPR031657">
    <property type="entry name" value="REPA_OB_2"/>
</dbReference>
<name>A0A1D3CRN8_9EIME</name>
<accession>A0A1D3CRN8</accession>